<feature type="domain" description="Histidine kinase" evidence="5">
    <location>
        <begin position="1767"/>
        <end position="1984"/>
    </location>
</feature>
<dbReference type="SUPFAM" id="SSF55781">
    <property type="entry name" value="GAF domain-like"/>
    <property type="match status" value="1"/>
</dbReference>
<keyword evidence="3" id="KW-0597">Phosphoprotein</keyword>
<dbReference type="RefSeq" id="WP_053570758.1">
    <property type="nucleotide sequence ID" value="NZ_FCNY02000008.1"/>
</dbReference>
<dbReference type="SUPFAM" id="SSF52540">
    <property type="entry name" value="P-loop containing nucleoside triphosphate hydrolases"/>
    <property type="match status" value="1"/>
</dbReference>
<dbReference type="PANTHER" id="PTHR43642">
    <property type="entry name" value="HYBRID SIGNAL TRANSDUCTION HISTIDINE KINASE G"/>
    <property type="match status" value="1"/>
</dbReference>
<comment type="catalytic activity">
    <reaction evidence="1">
        <text>ATP + protein L-histidine = ADP + protein N-phospho-L-histidine.</text>
        <dbReference type="EC" id="2.7.13.3"/>
    </reaction>
</comment>
<dbReference type="SUPFAM" id="SSF55874">
    <property type="entry name" value="ATPase domain of HSP90 chaperone/DNA topoisomerase II/histidine kinase"/>
    <property type="match status" value="1"/>
</dbReference>
<dbReference type="SMART" id="SM00387">
    <property type="entry name" value="HATPase_c"/>
    <property type="match status" value="1"/>
</dbReference>
<dbReference type="InterPro" id="IPR035965">
    <property type="entry name" value="PAS-like_dom_sf"/>
</dbReference>
<dbReference type="InterPro" id="IPR003594">
    <property type="entry name" value="HATPase_dom"/>
</dbReference>
<dbReference type="CDD" id="cd00130">
    <property type="entry name" value="PAS"/>
    <property type="match status" value="1"/>
</dbReference>
<evidence type="ECO:0000256" key="1">
    <source>
        <dbReference type="ARBA" id="ARBA00000085"/>
    </source>
</evidence>
<dbReference type="InterPro" id="IPR000719">
    <property type="entry name" value="Prot_kinase_dom"/>
</dbReference>
<dbReference type="SUPFAM" id="SSF55785">
    <property type="entry name" value="PYP-like sensor domain (PAS domain)"/>
    <property type="match status" value="2"/>
</dbReference>
<dbReference type="InterPro" id="IPR011009">
    <property type="entry name" value="Kinase-like_dom_sf"/>
</dbReference>
<evidence type="ECO:0000256" key="2">
    <source>
        <dbReference type="ARBA" id="ARBA00012438"/>
    </source>
</evidence>
<dbReference type="InterPro" id="IPR029016">
    <property type="entry name" value="GAF-like_dom_sf"/>
</dbReference>
<proteinExistence type="predicted"/>
<dbReference type="InterPro" id="IPR036097">
    <property type="entry name" value="HisK_dim/P_sf"/>
</dbReference>
<dbReference type="Pfam" id="PF08447">
    <property type="entry name" value="PAS_3"/>
    <property type="match status" value="1"/>
</dbReference>
<dbReference type="PROSITE" id="PS50113">
    <property type="entry name" value="PAC"/>
    <property type="match status" value="1"/>
</dbReference>
<dbReference type="Gene3D" id="3.30.450.40">
    <property type="match status" value="1"/>
</dbReference>
<dbReference type="InterPro" id="IPR027417">
    <property type="entry name" value="P-loop_NTPase"/>
</dbReference>
<dbReference type="InterPro" id="IPR008271">
    <property type="entry name" value="Ser/Thr_kinase_AS"/>
</dbReference>
<dbReference type="Gene3D" id="3.30.450.20">
    <property type="entry name" value="PAS domain"/>
    <property type="match status" value="2"/>
</dbReference>
<name>A0A158HKS9_CABCO</name>
<dbReference type="Proteomes" id="UP000054740">
    <property type="component" value="Unassembled WGS sequence"/>
</dbReference>
<dbReference type="Pfam" id="PF01590">
    <property type="entry name" value="GAF"/>
    <property type="match status" value="1"/>
</dbReference>
<dbReference type="NCBIfam" id="TIGR00229">
    <property type="entry name" value="sensory_box"/>
    <property type="match status" value="1"/>
</dbReference>
<organism evidence="7 8">
    <name type="scientific">Caballeronia cordobensis</name>
    <name type="common">Burkholderia cordobensis</name>
    <dbReference type="NCBI Taxonomy" id="1353886"/>
    <lineage>
        <taxon>Bacteria</taxon>
        <taxon>Pseudomonadati</taxon>
        <taxon>Pseudomonadota</taxon>
        <taxon>Betaproteobacteria</taxon>
        <taxon>Burkholderiales</taxon>
        <taxon>Burkholderiaceae</taxon>
        <taxon>Caballeronia</taxon>
    </lineage>
</organism>
<dbReference type="InterPro" id="IPR004358">
    <property type="entry name" value="Sig_transdc_His_kin-like_C"/>
</dbReference>
<dbReference type="Pfam" id="PF02518">
    <property type="entry name" value="HATPase_c"/>
    <property type="match status" value="1"/>
</dbReference>
<dbReference type="InterPro" id="IPR003661">
    <property type="entry name" value="HisK_dim/P_dom"/>
</dbReference>
<evidence type="ECO:0000259" key="6">
    <source>
        <dbReference type="PROSITE" id="PS50113"/>
    </source>
</evidence>
<keyword evidence="7" id="KW-0808">Transferase</keyword>
<keyword evidence="7" id="KW-0418">Kinase</keyword>
<dbReference type="PANTHER" id="PTHR43642:SF1">
    <property type="entry name" value="HYBRID SIGNAL TRANSDUCTION HISTIDINE KINASE G"/>
    <property type="match status" value="1"/>
</dbReference>
<evidence type="ECO:0000256" key="3">
    <source>
        <dbReference type="ARBA" id="ARBA00022553"/>
    </source>
</evidence>
<dbReference type="SUPFAM" id="SSF47384">
    <property type="entry name" value="Homodimeric domain of signal transducing histidine kinase"/>
    <property type="match status" value="1"/>
</dbReference>
<dbReference type="SMART" id="SM00388">
    <property type="entry name" value="HisKA"/>
    <property type="match status" value="1"/>
</dbReference>
<evidence type="ECO:0000313" key="7">
    <source>
        <dbReference type="EMBL" id="SAL45008.1"/>
    </source>
</evidence>
<dbReference type="EMBL" id="FCNY02000008">
    <property type="protein sequence ID" value="SAL45008.1"/>
    <property type="molecule type" value="Genomic_DNA"/>
</dbReference>
<dbReference type="Pfam" id="PF00512">
    <property type="entry name" value="HisKA"/>
    <property type="match status" value="1"/>
</dbReference>
<dbReference type="InterPro" id="IPR005467">
    <property type="entry name" value="His_kinase_dom"/>
</dbReference>
<dbReference type="InterPro" id="IPR003018">
    <property type="entry name" value="GAF"/>
</dbReference>
<dbReference type="InterPro" id="IPR053159">
    <property type="entry name" value="Hybrid_Histidine_Kinase"/>
</dbReference>
<dbReference type="CDD" id="cd00082">
    <property type="entry name" value="HisKA"/>
    <property type="match status" value="1"/>
</dbReference>
<dbReference type="Gene3D" id="2.10.70.100">
    <property type="match status" value="1"/>
</dbReference>
<dbReference type="PROSITE" id="PS50011">
    <property type="entry name" value="PROTEIN_KINASE_DOM"/>
    <property type="match status" value="1"/>
</dbReference>
<dbReference type="PROSITE" id="PS00108">
    <property type="entry name" value="PROTEIN_KINASE_ST"/>
    <property type="match status" value="1"/>
</dbReference>
<dbReference type="GO" id="GO:0005524">
    <property type="term" value="F:ATP binding"/>
    <property type="evidence" value="ECO:0007669"/>
    <property type="project" value="InterPro"/>
</dbReference>
<dbReference type="Pfam" id="PF00069">
    <property type="entry name" value="Pkinase"/>
    <property type="match status" value="1"/>
</dbReference>
<reference evidence="8" key="1">
    <citation type="submission" date="2016-01" db="EMBL/GenBank/DDBJ databases">
        <authorList>
            <person name="Peeters C."/>
        </authorList>
    </citation>
    <scope>NUCLEOTIDE SEQUENCE [LARGE SCALE GENOMIC DNA]</scope>
</reference>
<evidence type="ECO:0000313" key="8">
    <source>
        <dbReference type="Proteomes" id="UP000054740"/>
    </source>
</evidence>
<dbReference type="PRINTS" id="PR00344">
    <property type="entry name" value="BCTRLSENSOR"/>
</dbReference>
<feature type="domain" description="Protein kinase" evidence="4">
    <location>
        <begin position="1"/>
        <end position="264"/>
    </location>
</feature>
<dbReference type="InterPro" id="IPR000700">
    <property type="entry name" value="PAS-assoc_C"/>
</dbReference>
<gene>
    <name evidence="7" type="ORF">AWB70_03475</name>
</gene>
<dbReference type="InterPro" id="IPR013655">
    <property type="entry name" value="PAS_fold_3"/>
</dbReference>
<dbReference type="EC" id="2.7.13.3" evidence="2"/>
<dbReference type="Gene3D" id="3.40.50.300">
    <property type="entry name" value="P-loop containing nucleotide triphosphate hydrolases"/>
    <property type="match status" value="1"/>
</dbReference>
<dbReference type="CDD" id="cd14014">
    <property type="entry name" value="STKc_PknB_like"/>
    <property type="match status" value="1"/>
</dbReference>
<dbReference type="Gene3D" id="1.10.287.130">
    <property type="match status" value="1"/>
</dbReference>
<dbReference type="InterPro" id="IPR041664">
    <property type="entry name" value="AAA_16"/>
</dbReference>
<dbReference type="Pfam" id="PF13191">
    <property type="entry name" value="AAA_16"/>
    <property type="match status" value="1"/>
</dbReference>
<evidence type="ECO:0000259" key="5">
    <source>
        <dbReference type="PROSITE" id="PS50109"/>
    </source>
</evidence>
<feature type="domain" description="PAC" evidence="6">
    <location>
        <begin position="1538"/>
        <end position="1589"/>
    </location>
</feature>
<dbReference type="GO" id="GO:0000155">
    <property type="term" value="F:phosphorelay sensor kinase activity"/>
    <property type="evidence" value="ECO:0007669"/>
    <property type="project" value="InterPro"/>
</dbReference>
<dbReference type="InterPro" id="IPR036890">
    <property type="entry name" value="HATPase_C_sf"/>
</dbReference>
<protein>
    <recommendedName>
        <fullName evidence="2">histidine kinase</fullName>
        <ecNumber evidence="2">2.7.13.3</ecNumber>
    </recommendedName>
</protein>
<dbReference type="GO" id="GO:0009882">
    <property type="term" value="F:blue light photoreceptor activity"/>
    <property type="evidence" value="ECO:0007669"/>
    <property type="project" value="UniProtKB-ARBA"/>
</dbReference>
<dbReference type="PROSITE" id="PS50109">
    <property type="entry name" value="HIS_KIN"/>
    <property type="match status" value="1"/>
</dbReference>
<dbReference type="Gene3D" id="3.30.565.10">
    <property type="entry name" value="Histidine kinase-like ATPase, C-terminal domain"/>
    <property type="match status" value="1"/>
</dbReference>
<evidence type="ECO:0000259" key="4">
    <source>
        <dbReference type="PROSITE" id="PS50011"/>
    </source>
</evidence>
<dbReference type="SMART" id="SM00220">
    <property type="entry name" value="S_TKc"/>
    <property type="match status" value="1"/>
</dbReference>
<keyword evidence="8" id="KW-1185">Reference proteome</keyword>
<dbReference type="SUPFAM" id="SSF56112">
    <property type="entry name" value="Protein kinase-like (PK-like)"/>
    <property type="match status" value="1"/>
</dbReference>
<sequence>MDLTGFSLEPLHDDGDLLTYRANRPDSPLTLLARVANQPASQSIVRLEHEYSLAPLLAPEWSAQPLALDLGRVPPVLILDDSGGDPLIRALGKPLALARCLRIGVNLARAMVEMHALGIVHKDIKPANVLVDSNDEVRLTGFGIASLLPREHQPAVPPEVIAGTLTYMSPEQTGRMNRSIDARSDLYSFGVLFYEMLTGAPPFAASDAMQWIHCHIARRPVPATERVQVLPAVVGRIVDRLLAKTAEERYQTALGVLDDLRTCLTAWETSGDIPDFMLATRDASDRLLVPEKLYGRDAQIDALLAAFDRVVKQGDAEVVLVSGYAGIGKSSLVNELQKALVPSRGLFASGKFDQYKRDMPYLPLTQAFQSLVRVLLNKSDAELKHWRLALTQALAPNGQLMIGLIPELALIIGEQPAVPALPPQEARNRLHIAFRRLLGVFARPEHPLALFIDDLQWLDAATRELIEDLAAHTDVTHLLLIGAYRANEVEPGHHLAQLIGAMSGATGDAGMKVEHIDLQALGTHSTTELLCDALRCGAQDAAPLAQLVHEKTGGNPFFLIQFLTMLADEGLLAFDHHAGNWTWDLARIRAKGFTENVASLMTAKLGRLPHATRETLSRLAVLGNVAKIDALMRVYGEPEAAIDAKLWEAMKSGLVRRAGDAYVFAHDRVQESAYALIPQDERAAIHLHIGRALASGESSNDHGERLFDIVNHLNRGAELMTDASERERTLVLNGEAGRRAMSSAAFAAARNYLAQGVALLSADAWTHHYARTFDLYLAFSECEYLAGHFAVADALLGMMLERACSSLDRAKVFGLRMELYQVAGRFDDSFDVAVLALRELGVLLPLHDDAVGAEVDRELRDVSDGLAGRAIETLVEAPVATEPATWTIIDLLVESMPCAFIARPAFYPLITLKAVNLSLRAGNTDKSSFAYGNYALMLVSSIGDIASAVQFSEMSLTLNEKFGNRRFKGKLLHLHGNHINFWRRHIVTDLPILERANTACLEVGDLAFAGYLAFTTVWQTIEKGTPLAEVLQLSERHASFARQSRNDAVYETIRLQQHFVTTLRGEVGNSTPAEVRFDPEAAFSVIVRANFGCGIAFRHIMDLMLAYLEGRYDDALDAAQRAQSNLDAAMALPIEATFHFFQALTLAALDASASEEERISRRRTLHAVCARFADWSSHCPSNFQHRHALLSAEAARLEGRASDAMHHYEEAVRSAREHGFIHHQALAHELAARFFIERGLETIADTYLTNARSCYERWGAHSKVRQLARDHAQIQRSPAKFDGTIATTSEQLDLETVVSVSRAIFSGVDLTQLIHTLMKLSLEHAGANRCLLLLKRRREMRVEAEATASADRVEVRLLRSRVDQVDLPESVLRYVMRASDSLLLHDASSTNPYSSDEYVMRHDCRSILCLPLIKQTRLIGVLYLENNLASNVFTPARTAILRLLASQAAMSLETARLYADLQHAEALLADAQRLSDTGSFDWHVSSGEMAWSKQSFRIFQYDADTVPTLELMLARVHPDDVTFVRLMLDRAMRERQPFDIEHRLLMPDGSTRHLQLVAHVVDEIDDGIRVLGVLKDITTRKQAHAALLRSEHRYRSLFFDMPVGLWQIDAQPLIALLSDLRAQGVESLSDYIDDHPGWLNRAMELLVIEEVNHHAAAMFGAHDTNMLLGPLPWVWRESPGTFRRALESRYGGASFFQETTRIPTLDGRIIDVLLTIARPIAAEDLGIALISLVDLTERIRAQDMLQRLQADFAHAARIATLGGLSASIAHELKQPLAAITMNSALSTRWLDRKTPDVNEARLVNQRIRIDAQRAVDIVDRIRAMAMRRRLTRAAAPLDELIDEALLFLQHDVGSRGVTIERKRASPAPVVVVDRVQLQQVIVNLVVNAMQAMEAAAVSACIVTVRTHMSESSSVTCCVEDSGPGLDEEDMARIFQSFFTTRESGMGMGLAICRSIIEAHGGQIDADNASAHGGARFFFTLPMAQSGPS</sequence>
<dbReference type="Gene3D" id="1.10.510.10">
    <property type="entry name" value="Transferase(Phosphotransferase) domain 1"/>
    <property type="match status" value="1"/>
</dbReference>
<dbReference type="InterPro" id="IPR000014">
    <property type="entry name" value="PAS"/>
</dbReference>
<accession>A0A158HKS9</accession>
<dbReference type="SMART" id="SM00065">
    <property type="entry name" value="GAF"/>
    <property type="match status" value="1"/>
</dbReference>